<organism evidence="1 2">
    <name type="scientific">Paralvinella palmiformis</name>
    <dbReference type="NCBI Taxonomy" id="53620"/>
    <lineage>
        <taxon>Eukaryota</taxon>
        <taxon>Metazoa</taxon>
        <taxon>Spiralia</taxon>
        <taxon>Lophotrochozoa</taxon>
        <taxon>Annelida</taxon>
        <taxon>Polychaeta</taxon>
        <taxon>Sedentaria</taxon>
        <taxon>Canalipalpata</taxon>
        <taxon>Terebellida</taxon>
        <taxon>Terebelliformia</taxon>
        <taxon>Alvinellidae</taxon>
        <taxon>Paralvinella</taxon>
    </lineage>
</organism>
<comment type="caution">
    <text evidence="1">The sequence shown here is derived from an EMBL/GenBank/DDBJ whole genome shotgun (WGS) entry which is preliminary data.</text>
</comment>
<evidence type="ECO:0000313" key="1">
    <source>
        <dbReference type="EMBL" id="KAK2143977.1"/>
    </source>
</evidence>
<sequence>MDKKKVKSSRSILEAEMNDYYAEPIETLTLASYSLENKWAEQLSNILVILLSACSDRARTNPQLSALVFVRSFRGSDIPVKAPDQGIGTASAPASAPTSPLRTRIQPCSTLNLSTFHKSGILFRPVKSCANLENMNSPPQHYQGKEVCPPISETSPGFLYSSIFKSVRSCINLEGMDRLKVQQPEPVEQSTHGKHSASGILFSSLKGFKINTNMVSERDINLIAPLSS</sequence>
<accession>A0AAD9MSC2</accession>
<keyword evidence="2" id="KW-1185">Reference proteome</keyword>
<name>A0AAD9MSC2_9ANNE</name>
<evidence type="ECO:0000313" key="2">
    <source>
        <dbReference type="Proteomes" id="UP001208570"/>
    </source>
</evidence>
<proteinExistence type="predicted"/>
<protein>
    <submittedName>
        <fullName evidence="1">Uncharacterized protein</fullName>
    </submittedName>
</protein>
<dbReference type="Proteomes" id="UP001208570">
    <property type="component" value="Unassembled WGS sequence"/>
</dbReference>
<dbReference type="EMBL" id="JAODUP010000795">
    <property type="protein sequence ID" value="KAK2143977.1"/>
    <property type="molecule type" value="Genomic_DNA"/>
</dbReference>
<gene>
    <name evidence="1" type="ORF">LSH36_795g00081</name>
</gene>
<reference evidence="1" key="1">
    <citation type="journal article" date="2023" name="Mol. Biol. Evol.">
        <title>Third-Generation Sequencing Reveals the Adaptive Role of the Epigenome in Three Deep-Sea Polychaetes.</title>
        <authorList>
            <person name="Perez M."/>
            <person name="Aroh O."/>
            <person name="Sun Y."/>
            <person name="Lan Y."/>
            <person name="Juniper S.K."/>
            <person name="Young C.R."/>
            <person name="Angers B."/>
            <person name="Qian P.Y."/>
        </authorList>
    </citation>
    <scope>NUCLEOTIDE SEQUENCE</scope>
    <source>
        <strain evidence="1">P08H-3</strain>
    </source>
</reference>
<dbReference type="AlphaFoldDB" id="A0AAD9MSC2"/>